<sequence length="618" mass="71226">MKSYSKQQQQQQQYPSSRQGTFSSKRIYYVPIDASSSSSASSSSRNGKFIKEQFEESPMGRIKKYTDVLPEDISMVEIKYNVELISKLTNTDYLIVLTDMILQICKKIPKMSGKMLSFITKIEPLISETLHSVSKINLDKKQLVNDKQFDYVNKMLYVKPEKKDEQEFVQAIRLMINITKCDLKVPNGKGETLLQAYNFACSESYAKICAKKSGTLGKSYILEPIVKIQEIVEILSGLDNITRNLNYAANLIAPENHTKYIELFDLSMKHKKSHIVDEFVKRVQGTKFATENNYCINIELLVNVWKMTLGDHWPEFVDLYIDKVCQSITFGRDAFGSDAFDKSIKPYIAIGSMIELNNGKFEQLLNVMHIDITNDLCKKGLIYMTTQYLKKVKDKQQLYDTVIKQHIYLIDKQKNIKQITELCNILISIVFNDKKMTLDKAKKMKPKNQASAHKSFNLWSALDVPDDPDDDELEQVVSELSASTSEDNLSLDTVEPYEFNLNENCSPIFMGLPLETILTTELKETWQKKMREQDDIPNSINSAIYSLFDEIILVSDIQVLEKQTFFKNLIDSIFKKDVVNNAIKKFIEFSNQDGNMIEDMWSSKHSLDNYMSFVKMYQ</sequence>
<accession>A0A6C0BEN9</accession>
<evidence type="ECO:0000256" key="1">
    <source>
        <dbReference type="SAM" id="MobiDB-lite"/>
    </source>
</evidence>
<feature type="region of interest" description="Disordered" evidence="1">
    <location>
        <begin position="1"/>
        <end position="22"/>
    </location>
</feature>
<proteinExistence type="predicted"/>
<name>A0A6C0BEN9_9ZZZZ</name>
<organism evidence="2">
    <name type="scientific">viral metagenome</name>
    <dbReference type="NCBI Taxonomy" id="1070528"/>
    <lineage>
        <taxon>unclassified sequences</taxon>
        <taxon>metagenomes</taxon>
        <taxon>organismal metagenomes</taxon>
    </lineage>
</organism>
<dbReference type="EMBL" id="MN739137">
    <property type="protein sequence ID" value="QHS90442.1"/>
    <property type="molecule type" value="Genomic_DNA"/>
</dbReference>
<reference evidence="2" key="1">
    <citation type="journal article" date="2020" name="Nature">
        <title>Giant virus diversity and host interactions through global metagenomics.</title>
        <authorList>
            <person name="Schulz F."/>
            <person name="Roux S."/>
            <person name="Paez-Espino D."/>
            <person name="Jungbluth S."/>
            <person name="Walsh D.A."/>
            <person name="Denef V.J."/>
            <person name="McMahon K.D."/>
            <person name="Konstantinidis K.T."/>
            <person name="Eloe-Fadrosh E.A."/>
            <person name="Kyrpides N.C."/>
            <person name="Woyke T."/>
        </authorList>
    </citation>
    <scope>NUCLEOTIDE SEQUENCE</scope>
    <source>
        <strain evidence="2">GVMAG-M-3300010160-60</strain>
    </source>
</reference>
<protein>
    <submittedName>
        <fullName evidence="2">Uncharacterized protein</fullName>
    </submittedName>
</protein>
<evidence type="ECO:0000313" key="2">
    <source>
        <dbReference type="EMBL" id="QHS90442.1"/>
    </source>
</evidence>
<dbReference type="AlphaFoldDB" id="A0A6C0BEN9"/>